<accession>A0A9N9TPP0</accession>
<dbReference type="PANTHER" id="PTHR13071">
    <property type="entry name" value="MITOCHONDRIAL 28S RIBOSOMAL PROTEIN S22"/>
    <property type="match status" value="1"/>
</dbReference>
<dbReference type="OrthoDB" id="10052321at2759"/>
<evidence type="ECO:0000313" key="2">
    <source>
        <dbReference type="Proteomes" id="UP001153712"/>
    </source>
</evidence>
<keyword evidence="2" id="KW-1185">Reference proteome</keyword>
<dbReference type="Proteomes" id="UP001153712">
    <property type="component" value="Chromosome 2"/>
</dbReference>
<dbReference type="InterPro" id="IPR019374">
    <property type="entry name" value="Ribosomal_mS22"/>
</dbReference>
<sequence length="347" mass="40411">MAALRHISQSLLRNFLKTEIRPNPETCSVCIRLLNYSSIDYDDKHDPSPKFFNKEVQSLLKDLTRIDLGKVNKRKRLGSDKLEEPVYQFMTDEELQKATEAAIKKSEELLQIPPVVSVRKPINRVLSEDPALQGLEQSTMVFTDITFGIRDSDRLIVVREPSGILKEAEWDVKNRMNQLYFPKEGRLLKPPKMFFGEYFESLLERKEYEFILDRACLQFEPNDPDYQRVTSITYQHVNDKGGFEMLRSTRHFGALVFFLAWHKNIDNLLLDLIETSYIEEGSKLLDLYSKLHDVNFKSSNDLEKIEEYIKNFAKKKAGLELGVQAYKDVLKQRQELEEGIKVAHGLR</sequence>
<evidence type="ECO:0000313" key="1">
    <source>
        <dbReference type="EMBL" id="CAG9858820.1"/>
    </source>
</evidence>
<dbReference type="GO" id="GO:0005763">
    <property type="term" value="C:mitochondrial small ribosomal subunit"/>
    <property type="evidence" value="ECO:0007669"/>
    <property type="project" value="TreeGrafter"/>
</dbReference>
<dbReference type="EMBL" id="OU900095">
    <property type="protein sequence ID" value="CAG9858820.1"/>
    <property type="molecule type" value="Genomic_DNA"/>
</dbReference>
<name>A0A9N9TPP0_PHYSR</name>
<dbReference type="Pfam" id="PF10245">
    <property type="entry name" value="MRP-S22"/>
    <property type="match status" value="1"/>
</dbReference>
<organism evidence="1 2">
    <name type="scientific">Phyllotreta striolata</name>
    <name type="common">Striped flea beetle</name>
    <name type="synonym">Crioceris striolata</name>
    <dbReference type="NCBI Taxonomy" id="444603"/>
    <lineage>
        <taxon>Eukaryota</taxon>
        <taxon>Metazoa</taxon>
        <taxon>Ecdysozoa</taxon>
        <taxon>Arthropoda</taxon>
        <taxon>Hexapoda</taxon>
        <taxon>Insecta</taxon>
        <taxon>Pterygota</taxon>
        <taxon>Neoptera</taxon>
        <taxon>Endopterygota</taxon>
        <taxon>Coleoptera</taxon>
        <taxon>Polyphaga</taxon>
        <taxon>Cucujiformia</taxon>
        <taxon>Chrysomeloidea</taxon>
        <taxon>Chrysomelidae</taxon>
        <taxon>Galerucinae</taxon>
        <taxon>Alticini</taxon>
        <taxon>Phyllotreta</taxon>
    </lineage>
</organism>
<dbReference type="GO" id="GO:0003735">
    <property type="term" value="F:structural constituent of ribosome"/>
    <property type="evidence" value="ECO:0007669"/>
    <property type="project" value="TreeGrafter"/>
</dbReference>
<proteinExistence type="predicted"/>
<reference evidence="1" key="1">
    <citation type="submission" date="2022-01" db="EMBL/GenBank/DDBJ databases">
        <authorList>
            <person name="King R."/>
        </authorList>
    </citation>
    <scope>NUCLEOTIDE SEQUENCE</scope>
</reference>
<dbReference type="PANTHER" id="PTHR13071:SF4">
    <property type="entry name" value="SMALL RIBOSOMAL SUBUNIT PROTEIN MS22"/>
    <property type="match status" value="1"/>
</dbReference>
<evidence type="ECO:0008006" key="3">
    <source>
        <dbReference type="Google" id="ProtNLM"/>
    </source>
</evidence>
<protein>
    <recommendedName>
        <fullName evidence="3">28S ribosomal protein S22, mitochondrial</fullName>
    </recommendedName>
</protein>
<gene>
    <name evidence="1" type="ORF">PHYEVI_LOCUS5207</name>
</gene>
<dbReference type="AlphaFoldDB" id="A0A9N9TPP0"/>